<gene>
    <name evidence="5" type="ORF">CLODIP_2_CD10029</name>
</gene>
<evidence type="ECO:0000256" key="2">
    <source>
        <dbReference type="ARBA" id="ARBA00022801"/>
    </source>
</evidence>
<dbReference type="EMBL" id="CADEPI010000013">
    <property type="protein sequence ID" value="CAB3363654.1"/>
    <property type="molecule type" value="Genomic_DNA"/>
</dbReference>
<keyword evidence="6" id="KW-1185">Reference proteome</keyword>
<organism evidence="5 6">
    <name type="scientific">Cloeon dipterum</name>
    <dbReference type="NCBI Taxonomy" id="197152"/>
    <lineage>
        <taxon>Eukaryota</taxon>
        <taxon>Metazoa</taxon>
        <taxon>Ecdysozoa</taxon>
        <taxon>Arthropoda</taxon>
        <taxon>Hexapoda</taxon>
        <taxon>Insecta</taxon>
        <taxon>Pterygota</taxon>
        <taxon>Palaeoptera</taxon>
        <taxon>Ephemeroptera</taxon>
        <taxon>Pisciforma</taxon>
        <taxon>Baetidae</taxon>
        <taxon>Cloeon</taxon>
    </lineage>
</organism>
<dbReference type="SUPFAM" id="SSF53098">
    <property type="entry name" value="Ribonuclease H-like"/>
    <property type="match status" value="1"/>
</dbReference>
<dbReference type="CDD" id="cd06133">
    <property type="entry name" value="ERI-1_3'hExo_like"/>
    <property type="match status" value="1"/>
</dbReference>
<dbReference type="OrthoDB" id="448399at2759"/>
<dbReference type="PANTHER" id="PTHR23044:SF61">
    <property type="entry name" value="3'-5' EXORIBONUCLEASE 1-RELATED"/>
    <property type="match status" value="1"/>
</dbReference>
<dbReference type="Pfam" id="PF00929">
    <property type="entry name" value="RNase_T"/>
    <property type="match status" value="2"/>
</dbReference>
<accession>A0A8S1C709</accession>
<evidence type="ECO:0000256" key="1">
    <source>
        <dbReference type="ARBA" id="ARBA00022722"/>
    </source>
</evidence>
<dbReference type="InterPro" id="IPR013520">
    <property type="entry name" value="Ribonucl_H"/>
</dbReference>
<keyword evidence="3" id="KW-0269">Exonuclease</keyword>
<sequence length="324" mass="36696">MKKSKDDTLPKSKSKREKSSFLADVQNLVNLAAKYGCLFYFELPKIDEKKNVDSKGNVRAIVPKQLEEIPGIEAERPILKKHDQNAAAFAIIRPDAPTMTNEHAPATRMQGSKTKLDYLLVIDFESTCWDSKYSSPPQEIIEFPAVLINLKTGEIEEQFQQFVMPMEQPRLSEFCTNFTGINQQQVNAGVPLNICIELFLVWFDSIASSKGMALYQAGKNSAQDSANIFAFATWTDWDFKLCLFKECERKKIKFPSVFSHWIDLKAAFRQNYGWTPKGLRGAMEDLGLTFEGREHSGLDDAINTAKLAHQMVCDGSILNRYSEL</sequence>
<dbReference type="InterPro" id="IPR012337">
    <property type="entry name" value="RNaseH-like_sf"/>
</dbReference>
<dbReference type="Gene3D" id="3.30.420.10">
    <property type="entry name" value="Ribonuclease H-like superfamily/Ribonuclease H"/>
    <property type="match status" value="1"/>
</dbReference>
<evidence type="ECO:0000313" key="6">
    <source>
        <dbReference type="Proteomes" id="UP000494165"/>
    </source>
</evidence>
<dbReference type="AlphaFoldDB" id="A0A8S1C709"/>
<evidence type="ECO:0000313" key="5">
    <source>
        <dbReference type="EMBL" id="CAB3363654.1"/>
    </source>
</evidence>
<protein>
    <recommendedName>
        <fullName evidence="4">Exonuclease domain-containing protein</fullName>
    </recommendedName>
</protein>
<dbReference type="InterPro" id="IPR051274">
    <property type="entry name" value="3-5_Exoribonuclease"/>
</dbReference>
<dbReference type="InterPro" id="IPR036397">
    <property type="entry name" value="RNaseH_sf"/>
</dbReference>
<dbReference type="GO" id="GO:0003676">
    <property type="term" value="F:nucleic acid binding"/>
    <property type="evidence" value="ECO:0007669"/>
    <property type="project" value="InterPro"/>
</dbReference>
<feature type="domain" description="Exonuclease" evidence="4">
    <location>
        <begin position="118"/>
        <end position="317"/>
    </location>
</feature>
<dbReference type="GO" id="GO:0000175">
    <property type="term" value="F:3'-5'-RNA exonuclease activity"/>
    <property type="evidence" value="ECO:0007669"/>
    <property type="project" value="InterPro"/>
</dbReference>
<dbReference type="SMART" id="SM00479">
    <property type="entry name" value="EXOIII"/>
    <property type="match status" value="1"/>
</dbReference>
<keyword evidence="1" id="KW-0540">Nuclease</keyword>
<comment type="caution">
    <text evidence="5">The sequence shown here is derived from an EMBL/GenBank/DDBJ whole genome shotgun (WGS) entry which is preliminary data.</text>
</comment>
<keyword evidence="2" id="KW-0378">Hydrolase</keyword>
<reference evidence="5 6" key="1">
    <citation type="submission" date="2020-04" db="EMBL/GenBank/DDBJ databases">
        <authorList>
            <person name="Alioto T."/>
            <person name="Alioto T."/>
            <person name="Gomez Garrido J."/>
        </authorList>
    </citation>
    <scope>NUCLEOTIDE SEQUENCE [LARGE SCALE GENOMIC DNA]</scope>
</reference>
<name>A0A8S1C709_9INSE</name>
<evidence type="ECO:0000256" key="3">
    <source>
        <dbReference type="ARBA" id="ARBA00022839"/>
    </source>
</evidence>
<proteinExistence type="predicted"/>
<dbReference type="InterPro" id="IPR047201">
    <property type="entry name" value="ERI-1_3'hExo-like"/>
</dbReference>
<dbReference type="PANTHER" id="PTHR23044">
    <property type="entry name" value="3'-5' EXONUCLEASE ERI1-RELATED"/>
    <property type="match status" value="1"/>
</dbReference>
<evidence type="ECO:0000259" key="4">
    <source>
        <dbReference type="SMART" id="SM00479"/>
    </source>
</evidence>
<dbReference type="Proteomes" id="UP000494165">
    <property type="component" value="Unassembled WGS sequence"/>
</dbReference>